<gene>
    <name evidence="2" type="primary">ND5</name>
</gene>
<keyword evidence="1" id="KW-1133">Transmembrane helix</keyword>
<dbReference type="AlphaFoldDB" id="Q9MD51"/>
<evidence type="ECO:0000256" key="1">
    <source>
        <dbReference type="SAM" id="Phobius"/>
    </source>
</evidence>
<feature type="transmembrane region" description="Helical" evidence="1">
    <location>
        <begin position="6"/>
        <end position="27"/>
    </location>
</feature>
<sequence>MFFIFFIYLFFMFGMLSGTFVLGRLVWSFWLEMLVQMCIFLINFTYFFCIPVCIYGYTFFDFCLLFTLDMFSI</sequence>
<geneLocation type="mitochondrion" evidence="2"/>
<proteinExistence type="predicted"/>
<reference evidence="2" key="2">
    <citation type="journal article" date="1999" name="Mol. Biochem. Parasitol.">
        <title>Partial kinetoplast-mitochondrial gene organization and expression in the respiratory deficient plant trypanosomatid Phytomonas serpens.</title>
        <authorList>
            <person name="Maslov D.A."/>
            <person name="Nawathean P."/>
            <person name="Scheel J."/>
        </authorList>
    </citation>
    <scope>NUCLEOTIDE SEQUENCE</scope>
    <source>
        <strain evidence="2">1G</strain>
    </source>
</reference>
<dbReference type="EMBL" id="AF079967">
    <property type="protein sequence ID" value="AAF26928.1"/>
    <property type="molecule type" value="Genomic_DNA"/>
</dbReference>
<reference evidence="2" key="1">
    <citation type="journal article" date="1998" name="Mol. Biochem. Parasitol.">
        <title>Demonstration of mRNA editing and localization of guide RNA genes in kinetoplast-mitochondria of the plant trypanosomatid Phytomonas serpens.</title>
        <authorList>
            <person name="Maslov D.A."/>
            <person name="Hollar L."/>
            <person name="Haghighat P."/>
            <person name="Nawathean P."/>
        </authorList>
    </citation>
    <scope>NUCLEOTIDE SEQUENCE</scope>
    <source>
        <strain evidence="2">1G</strain>
    </source>
</reference>
<keyword evidence="1" id="KW-0812">Transmembrane</keyword>
<feature type="non-terminal residue" evidence="2">
    <location>
        <position position="73"/>
    </location>
</feature>
<keyword evidence="1" id="KW-0472">Membrane</keyword>
<evidence type="ECO:0000313" key="2">
    <source>
        <dbReference type="EMBL" id="AAF26928.1"/>
    </source>
</evidence>
<protein>
    <submittedName>
        <fullName evidence="2">NADH dehydrogenase subunit 5</fullName>
    </submittedName>
</protein>
<accession>Q9MD51</accession>
<reference evidence="2" key="3">
    <citation type="submission" date="2000-01" db="EMBL/GenBank/DDBJ databases">
        <authorList>
            <person name="Maslov D.A."/>
            <person name="Nawathean P."/>
        </authorList>
    </citation>
    <scope>NUCLEOTIDE SEQUENCE</scope>
    <source>
        <strain evidence="2">1G</strain>
    </source>
</reference>
<name>Q9MD51_9TRYP</name>
<feature type="transmembrane region" description="Helical" evidence="1">
    <location>
        <begin position="39"/>
        <end position="60"/>
    </location>
</feature>
<organism evidence="2">
    <name type="scientific">Phytomonas serpens</name>
    <dbReference type="NCBI Taxonomy" id="5707"/>
    <lineage>
        <taxon>Eukaryota</taxon>
        <taxon>Discoba</taxon>
        <taxon>Euglenozoa</taxon>
        <taxon>Kinetoplastea</taxon>
        <taxon>Metakinetoplastina</taxon>
        <taxon>Trypanosomatida</taxon>
        <taxon>Trypanosomatidae</taxon>
        <taxon>Phytomonas</taxon>
    </lineage>
</organism>